<name>A0AA42RAG3_AERCA</name>
<dbReference type="Proteomes" id="UP001161704">
    <property type="component" value="Unassembled WGS sequence"/>
</dbReference>
<organism evidence="2 3">
    <name type="scientific">Aeromonas caviae</name>
    <name type="common">Aeromonas punctata</name>
    <dbReference type="NCBI Taxonomy" id="648"/>
    <lineage>
        <taxon>Bacteria</taxon>
        <taxon>Pseudomonadati</taxon>
        <taxon>Pseudomonadota</taxon>
        <taxon>Gammaproteobacteria</taxon>
        <taxon>Aeromonadales</taxon>
        <taxon>Aeromonadaceae</taxon>
        <taxon>Aeromonas</taxon>
    </lineage>
</organism>
<protein>
    <submittedName>
        <fullName evidence="2">TrbC family F-type conjugative pilus assembly protein</fullName>
    </submittedName>
</protein>
<dbReference type="AlphaFoldDB" id="A0AA42RAG3"/>
<proteinExistence type="predicted"/>
<accession>A0AA42RAG3</accession>
<keyword evidence="1" id="KW-0732">Signal</keyword>
<gene>
    <name evidence="2" type="ORF">N5I20_17245</name>
</gene>
<dbReference type="InterPro" id="IPR019106">
    <property type="entry name" value="T4SS_TrbC"/>
</dbReference>
<sequence>MKKTLLAALLLSGSAHATDTQSPPQMDLDAISRDMAIKAKAIRQKALNDPAMQGMYSQAETITDEQRAQAEAMTHDAMKKAASIATTNQIGSVLGNLDKKDLVAVLGADREKARDKPDAAASGNGMMFLSMSMPDKDMMAALEVAAKYSMPVSFIGLLKGTTTITDTSVKLRNLARQAGVSEDRDPEVLINPVGYERYGVNVVPTIIRDMGDGTFHRLEGSININYFEDAIAQQIGNDRLNQRVGPTWQIEEINLIDEMKRRMESIDWEAKKKAAVARFWQNQSMQSLPAASKSERWMIDPTVKVVKDVVDNKGNVLAKAGTVVNPLAQVYAPLRMIVINPQSQVELDWVKDYREKNPFGGQTMVLATDYSKDQGWDVMKRANEYLQTRTRLVPRELIERFHLAATPSVITTSGKVFSVEQIAIAVEEKSE</sequence>
<dbReference type="EMBL" id="JAOCIZ010000081">
    <property type="protein sequence ID" value="MDH1506797.1"/>
    <property type="molecule type" value="Genomic_DNA"/>
</dbReference>
<evidence type="ECO:0000313" key="2">
    <source>
        <dbReference type="EMBL" id="MDH1506797.1"/>
    </source>
</evidence>
<comment type="caution">
    <text evidence="2">The sequence shown here is derived from an EMBL/GenBank/DDBJ whole genome shotgun (WGS) entry which is preliminary data.</text>
</comment>
<dbReference type="RefSeq" id="WP_279963650.1">
    <property type="nucleotide sequence ID" value="NZ_JAOCFK010000068.1"/>
</dbReference>
<evidence type="ECO:0000256" key="1">
    <source>
        <dbReference type="SAM" id="SignalP"/>
    </source>
</evidence>
<feature type="signal peptide" evidence="1">
    <location>
        <begin position="1"/>
        <end position="17"/>
    </location>
</feature>
<reference evidence="2" key="1">
    <citation type="submission" date="2022-09" db="EMBL/GenBank/DDBJ databases">
        <title>Intensive care unit water sources are persistently colonized with multi-drug resistant bacteria and are the site of extensive horizontal gene transfer of antibiotic resistance genes.</title>
        <authorList>
            <person name="Diorio-Toth L."/>
        </authorList>
    </citation>
    <scope>NUCLEOTIDE SEQUENCE</scope>
    <source>
        <strain evidence="2">GD03710</strain>
    </source>
</reference>
<dbReference type="Pfam" id="PF09673">
    <property type="entry name" value="TrbC_Ftype"/>
    <property type="match status" value="1"/>
</dbReference>
<evidence type="ECO:0000313" key="3">
    <source>
        <dbReference type="Proteomes" id="UP001161704"/>
    </source>
</evidence>
<feature type="chain" id="PRO_5041357052" evidence="1">
    <location>
        <begin position="18"/>
        <end position="431"/>
    </location>
</feature>